<dbReference type="RefSeq" id="WP_130361827.1">
    <property type="nucleotide sequence ID" value="NZ_SGXC01000003.1"/>
</dbReference>
<keyword evidence="2" id="KW-0732">Signal</keyword>
<dbReference type="PIRSF" id="PIRSF017082">
    <property type="entry name" value="YflP"/>
    <property type="match status" value="1"/>
</dbReference>
<organism evidence="3 4">
    <name type="scientific">Pigmentiphaga kullae</name>
    <dbReference type="NCBI Taxonomy" id="151784"/>
    <lineage>
        <taxon>Bacteria</taxon>
        <taxon>Pseudomonadati</taxon>
        <taxon>Pseudomonadota</taxon>
        <taxon>Betaproteobacteria</taxon>
        <taxon>Burkholderiales</taxon>
        <taxon>Alcaligenaceae</taxon>
        <taxon>Pigmentiphaga</taxon>
    </lineage>
</organism>
<feature type="chain" id="PRO_5020803931" evidence="2">
    <location>
        <begin position="26"/>
        <end position="329"/>
    </location>
</feature>
<evidence type="ECO:0000256" key="1">
    <source>
        <dbReference type="ARBA" id="ARBA00006987"/>
    </source>
</evidence>
<dbReference type="InterPro" id="IPR042100">
    <property type="entry name" value="Bug_dom1"/>
</dbReference>
<proteinExistence type="inferred from homology"/>
<dbReference type="Proteomes" id="UP000292445">
    <property type="component" value="Unassembled WGS sequence"/>
</dbReference>
<sequence>MGTCTLSRRAMLALAAGSMLRPVAAATGAASGYPGRPVRLISSFAAGGTTDILARLVGKQLFPSTGQPVVVENLPGAGGTIGAAAVARAPADGYTLEMGGVSTHAMAGALYKQLPFDPVASFEPVCMLVYATTAIAVPASSPFRSLSDLIAHARANPGKITYGSGGIGSINHLALASLASTVGIDLLHVPYKGGGPAVTSLLQGETQLFAGGSSLLLPHVRAGKLRILAVTEDKRARVLPDVPTVGETVRGFRVVNWYGVLAPRGLAPEIRETLWRELDRVMRLPDVERQLDSMGLEYPGMSSAAFKTALAEDKDRWGRTIRELGILPE</sequence>
<evidence type="ECO:0000256" key="2">
    <source>
        <dbReference type="SAM" id="SignalP"/>
    </source>
</evidence>
<reference evidence="3 4" key="1">
    <citation type="submission" date="2019-02" db="EMBL/GenBank/DDBJ databases">
        <title>Genomic Encyclopedia of Type Strains, Phase IV (KMG-IV): sequencing the most valuable type-strain genomes for metagenomic binning, comparative biology and taxonomic classification.</title>
        <authorList>
            <person name="Goeker M."/>
        </authorList>
    </citation>
    <scope>NUCLEOTIDE SEQUENCE [LARGE SCALE GENOMIC DNA]</scope>
    <source>
        <strain evidence="3 4">K24</strain>
    </source>
</reference>
<gene>
    <name evidence="3" type="ORF">EV675_5542</name>
</gene>
<evidence type="ECO:0000313" key="3">
    <source>
        <dbReference type="EMBL" id="RZS78885.1"/>
    </source>
</evidence>
<feature type="signal peptide" evidence="2">
    <location>
        <begin position="1"/>
        <end position="25"/>
    </location>
</feature>
<dbReference type="Gene3D" id="3.40.190.10">
    <property type="entry name" value="Periplasmic binding protein-like II"/>
    <property type="match status" value="1"/>
</dbReference>
<dbReference type="EMBL" id="SGXC01000003">
    <property type="protein sequence ID" value="RZS78885.1"/>
    <property type="molecule type" value="Genomic_DNA"/>
</dbReference>
<dbReference type="AlphaFoldDB" id="A0A4Q7N9Q7"/>
<dbReference type="PANTHER" id="PTHR42928:SF5">
    <property type="entry name" value="BLR1237 PROTEIN"/>
    <property type="match status" value="1"/>
</dbReference>
<comment type="caution">
    <text evidence="3">The sequence shown here is derived from an EMBL/GenBank/DDBJ whole genome shotgun (WGS) entry which is preliminary data.</text>
</comment>
<name>A0A4Q7N9Q7_9BURK</name>
<dbReference type="Pfam" id="PF03401">
    <property type="entry name" value="TctC"/>
    <property type="match status" value="1"/>
</dbReference>
<dbReference type="SUPFAM" id="SSF53850">
    <property type="entry name" value="Periplasmic binding protein-like II"/>
    <property type="match status" value="1"/>
</dbReference>
<evidence type="ECO:0000313" key="4">
    <source>
        <dbReference type="Proteomes" id="UP000292445"/>
    </source>
</evidence>
<dbReference type="PANTHER" id="PTHR42928">
    <property type="entry name" value="TRICARBOXYLATE-BINDING PROTEIN"/>
    <property type="match status" value="1"/>
</dbReference>
<dbReference type="InterPro" id="IPR005064">
    <property type="entry name" value="BUG"/>
</dbReference>
<dbReference type="Gene3D" id="3.40.190.150">
    <property type="entry name" value="Bordetella uptake gene, domain 1"/>
    <property type="match status" value="1"/>
</dbReference>
<keyword evidence="4" id="KW-1185">Reference proteome</keyword>
<dbReference type="OrthoDB" id="8678477at2"/>
<protein>
    <submittedName>
        <fullName evidence="3">Tripartite-type tricarboxylate transporter receptor subunit TctC</fullName>
    </submittedName>
</protein>
<comment type="similarity">
    <text evidence="1">Belongs to the UPF0065 (bug) family.</text>
</comment>
<accession>A0A4Q7N9Q7</accession>
<keyword evidence="3" id="KW-0675">Receptor</keyword>